<gene>
    <name evidence="1" type="ORF">PTPV-Aus-059</name>
</gene>
<name>A0A1B1MRF5_9POXV</name>
<dbReference type="InterPro" id="IPR007678">
    <property type="entry name" value="Poxvirus_G5"/>
</dbReference>
<protein>
    <submittedName>
        <fullName evidence="1">Fen1-like nuclease</fullName>
    </submittedName>
</protein>
<evidence type="ECO:0000313" key="1">
    <source>
        <dbReference type="EMBL" id="ANS71143.1"/>
    </source>
</evidence>
<evidence type="ECO:0000313" key="2">
    <source>
        <dbReference type="Proteomes" id="UP000203626"/>
    </source>
</evidence>
<dbReference type="GeneID" id="28340386"/>
<keyword evidence="2" id="KW-1185">Reference proteome</keyword>
<dbReference type="KEGG" id="vg:28340386"/>
<organism evidence="1 2">
    <name type="scientific">Pteropox virus</name>
    <dbReference type="NCBI Taxonomy" id="1873698"/>
    <lineage>
        <taxon>Viruses</taxon>
        <taxon>Varidnaviria</taxon>
        <taxon>Bamfordvirae</taxon>
        <taxon>Nucleocytoviricota</taxon>
        <taxon>Pokkesviricetes</taxon>
        <taxon>Chitovirales</taxon>
        <taxon>Poxviridae</taxon>
        <taxon>Chordopoxvirinae</taxon>
        <taxon>Pteropopoxvirus</taxon>
        <taxon>Pteropopoxvirus pteropox</taxon>
    </lineage>
</organism>
<dbReference type="Proteomes" id="UP000203626">
    <property type="component" value="Segment"/>
</dbReference>
<dbReference type="Gene3D" id="3.40.50.1010">
    <property type="entry name" value="5'-nuclease"/>
    <property type="match status" value="1"/>
</dbReference>
<dbReference type="RefSeq" id="YP_009268774.1">
    <property type="nucleotide sequence ID" value="NC_030656.1"/>
</dbReference>
<dbReference type="EMBL" id="KU980965">
    <property type="protein sequence ID" value="ANS71143.1"/>
    <property type="molecule type" value="Genomic_DNA"/>
</dbReference>
<sequence length="438" mass="49317">MGIKNLKLLLVNQHTLKQCVEFPNGKYPGVFVDTMSIFMTLAYACGSQEELICAFAEKIQYWKSLGSDVILFVDKGEITIKTKLREKRKKVLTAAVEKKITDRDSILETIKCLENNQDEFADEMLADAQLKLEKKMFHISLGESVFVNNLVGKIISMLGEDVTVKVCEGIDAEMQMCIDAYQVAVETGLWPILASGDQDALLFATIDDLPKYFDTLSCIYEFLPCAYSAYISKLAVLANGCDFFPGLKGIMLTQKSIENMELFETFNAENAAISLATRNLVYTKGFDTLKAPCDEIVDFINRYAAGDITIYDDSLLEECDARCFIFTALRKKWLEFFKYGDNIKKLSIPKQLVLLLEERVRISKNDIDTLVNIIYDESIRTDLAISNVVEILGYEVNSDSEIPVIGISESLGILLYLSNDIYLNETRIIKTTDVIKIG</sequence>
<accession>A0A1B1MRF5</accession>
<dbReference type="OrthoDB" id="6569at10239"/>
<dbReference type="Pfam" id="PF04599">
    <property type="entry name" value="Pox_G5"/>
    <property type="match status" value="1"/>
</dbReference>
<reference evidence="1 2" key="1">
    <citation type="journal article" date="2016" name="J. Gen. Virol.">
        <title>Genomic characterization of a novel poxvirus from a flying fox: evidence for a new genus?</title>
        <authorList>
            <person name="O'Dea M.A."/>
            <person name="Tu S.L."/>
            <person name="Pang S."/>
            <person name="De Ridder T."/>
            <person name="Jackson B."/>
            <person name="Upton C."/>
        </authorList>
    </citation>
    <scope>NUCLEOTIDE SEQUENCE [LARGE SCALE GENOMIC DNA]</scope>
    <source>
        <strain evidence="1 2">Australia</strain>
    </source>
</reference>
<proteinExistence type="predicted"/>